<comment type="caution">
    <text evidence="1">The sequence shown here is derived from an EMBL/GenBank/DDBJ whole genome shotgun (WGS) entry which is preliminary data.</text>
</comment>
<gene>
    <name evidence="1" type="ORF">TNCT_625581</name>
</gene>
<protein>
    <submittedName>
        <fullName evidence="1">Uncharacterized protein</fullName>
    </submittedName>
</protein>
<reference evidence="1" key="1">
    <citation type="submission" date="2020-07" db="EMBL/GenBank/DDBJ databases">
        <title>Multicomponent nature underlies the extraordinary mechanical properties of spider dragline silk.</title>
        <authorList>
            <person name="Kono N."/>
            <person name="Nakamura H."/>
            <person name="Mori M."/>
            <person name="Yoshida Y."/>
            <person name="Ohtoshi R."/>
            <person name="Malay A.D."/>
            <person name="Moran D.A.P."/>
            <person name="Tomita M."/>
            <person name="Numata K."/>
            <person name="Arakawa K."/>
        </authorList>
    </citation>
    <scope>NUCLEOTIDE SEQUENCE</scope>
</reference>
<keyword evidence="2" id="KW-1185">Reference proteome</keyword>
<dbReference type="AlphaFoldDB" id="A0A8X6LSL7"/>
<evidence type="ECO:0000313" key="2">
    <source>
        <dbReference type="Proteomes" id="UP000887116"/>
    </source>
</evidence>
<sequence>MRLEVLKHMRHQFYYLEHGDHGDEKTIKLVLYNSSRIAYRLSDKDILGMAVKLQIKGKSRENCTYFSRTLIPFMQPVRPRSDCLKKMNP</sequence>
<evidence type="ECO:0000313" key="1">
    <source>
        <dbReference type="EMBL" id="GFR18444.1"/>
    </source>
</evidence>
<name>A0A8X6LSL7_TRICU</name>
<organism evidence="1 2">
    <name type="scientific">Trichonephila clavata</name>
    <name type="common">Joro spider</name>
    <name type="synonym">Nephila clavata</name>
    <dbReference type="NCBI Taxonomy" id="2740835"/>
    <lineage>
        <taxon>Eukaryota</taxon>
        <taxon>Metazoa</taxon>
        <taxon>Ecdysozoa</taxon>
        <taxon>Arthropoda</taxon>
        <taxon>Chelicerata</taxon>
        <taxon>Arachnida</taxon>
        <taxon>Araneae</taxon>
        <taxon>Araneomorphae</taxon>
        <taxon>Entelegynae</taxon>
        <taxon>Araneoidea</taxon>
        <taxon>Nephilidae</taxon>
        <taxon>Trichonephila</taxon>
    </lineage>
</organism>
<dbReference type="EMBL" id="BMAO01037536">
    <property type="protein sequence ID" value="GFR18444.1"/>
    <property type="molecule type" value="Genomic_DNA"/>
</dbReference>
<accession>A0A8X6LSL7</accession>
<dbReference type="Proteomes" id="UP000887116">
    <property type="component" value="Unassembled WGS sequence"/>
</dbReference>
<proteinExistence type="predicted"/>